<dbReference type="InterPro" id="IPR001753">
    <property type="entry name" value="Enoyl-CoA_hydra/iso"/>
</dbReference>
<dbReference type="PANTHER" id="PTHR11941">
    <property type="entry name" value="ENOYL-COA HYDRATASE-RELATED"/>
    <property type="match status" value="1"/>
</dbReference>
<sequence length="256" mass="27111">MSEVRLERGGEGVVVLTLDRPEARNALSPGMREELTAHFTALAQDADVRVVVLSGGTKVFAAGADLRTMAEASPSDMMRRGSERFWGSIRNLPQPLIAAVEGWALGGGCELAMHADIIVAGEGARFGQPEIKVGIMPGSGGTQRLVRAVGKFKAMRMLLTGEPVTAAAAEAMGLVSEIVPEGEALGHATELARSIAALPPLAARKIKEVVLAGADQPLDAALLMERQAFQLLFDTADQKEGMAAFLEKRKPDFKGR</sequence>
<dbReference type="PROSITE" id="PS00166">
    <property type="entry name" value="ENOYL_COA_HYDRATASE"/>
    <property type="match status" value="1"/>
</dbReference>
<evidence type="ECO:0000256" key="2">
    <source>
        <dbReference type="ARBA" id="ARBA00023239"/>
    </source>
</evidence>
<evidence type="ECO:0000256" key="3">
    <source>
        <dbReference type="RuleBase" id="RU003707"/>
    </source>
</evidence>
<name>A0ABS3IZJ1_9HYPH</name>
<dbReference type="NCBIfam" id="NF006007">
    <property type="entry name" value="PRK08138.1"/>
    <property type="match status" value="1"/>
</dbReference>
<protein>
    <submittedName>
        <fullName evidence="4">Enoyl-CoA hydratase/isomerase family protein</fullName>
    </submittedName>
</protein>
<dbReference type="CDD" id="cd06558">
    <property type="entry name" value="crotonase-like"/>
    <property type="match status" value="1"/>
</dbReference>
<dbReference type="PANTHER" id="PTHR11941:SF54">
    <property type="entry name" value="ENOYL-COA HYDRATASE, MITOCHONDRIAL"/>
    <property type="match status" value="1"/>
</dbReference>
<dbReference type="EMBL" id="JAFMPY010000001">
    <property type="protein sequence ID" value="MBO0902242.1"/>
    <property type="molecule type" value="Genomic_DNA"/>
</dbReference>
<comment type="similarity">
    <text evidence="1 3">Belongs to the enoyl-CoA hydratase/isomerase family.</text>
</comment>
<dbReference type="Gene3D" id="3.90.226.10">
    <property type="entry name" value="2-enoyl-CoA Hydratase, Chain A, domain 1"/>
    <property type="match status" value="1"/>
</dbReference>
<keyword evidence="2" id="KW-0456">Lyase</keyword>
<evidence type="ECO:0000313" key="5">
    <source>
        <dbReference type="Proteomes" id="UP000664288"/>
    </source>
</evidence>
<dbReference type="Proteomes" id="UP000664288">
    <property type="component" value="Unassembled WGS sequence"/>
</dbReference>
<evidence type="ECO:0000256" key="1">
    <source>
        <dbReference type="ARBA" id="ARBA00005254"/>
    </source>
</evidence>
<reference evidence="4 5" key="1">
    <citation type="submission" date="2021-03" db="EMBL/GenBank/DDBJ databases">
        <title>Whole genome sequence of Jiella sp. MQZ13P-4.</title>
        <authorList>
            <person name="Tuo L."/>
        </authorList>
    </citation>
    <scope>NUCLEOTIDE SEQUENCE [LARGE SCALE GENOMIC DNA]</scope>
    <source>
        <strain evidence="4 5">MQZ13P-4</strain>
    </source>
</reference>
<gene>
    <name evidence="4" type="ORF">J1C47_01190</name>
</gene>
<comment type="caution">
    <text evidence="4">The sequence shown here is derived from an EMBL/GenBank/DDBJ whole genome shotgun (WGS) entry which is preliminary data.</text>
</comment>
<dbReference type="InterPro" id="IPR029045">
    <property type="entry name" value="ClpP/crotonase-like_dom_sf"/>
</dbReference>
<dbReference type="SUPFAM" id="SSF52096">
    <property type="entry name" value="ClpP/crotonase"/>
    <property type="match status" value="1"/>
</dbReference>
<dbReference type="InterPro" id="IPR018376">
    <property type="entry name" value="Enoyl-CoA_hyd/isom_CS"/>
</dbReference>
<accession>A0ABS3IZJ1</accession>
<dbReference type="Pfam" id="PF00378">
    <property type="entry name" value="ECH_1"/>
    <property type="match status" value="1"/>
</dbReference>
<keyword evidence="5" id="KW-1185">Reference proteome</keyword>
<dbReference type="Gene3D" id="1.10.12.10">
    <property type="entry name" value="Lyase 2-enoyl-coa Hydratase, Chain A, domain 2"/>
    <property type="match status" value="1"/>
</dbReference>
<dbReference type="InterPro" id="IPR014748">
    <property type="entry name" value="Enoyl-CoA_hydra_C"/>
</dbReference>
<evidence type="ECO:0000313" key="4">
    <source>
        <dbReference type="EMBL" id="MBO0902242.1"/>
    </source>
</evidence>
<proteinExistence type="inferred from homology"/>
<dbReference type="RefSeq" id="WP_207348885.1">
    <property type="nucleotide sequence ID" value="NZ_JAFMPY010000001.1"/>
</dbReference>
<organism evidence="4 5">
    <name type="scientific">Jiella sonneratiae</name>
    <dbReference type="NCBI Taxonomy" id="2816856"/>
    <lineage>
        <taxon>Bacteria</taxon>
        <taxon>Pseudomonadati</taxon>
        <taxon>Pseudomonadota</taxon>
        <taxon>Alphaproteobacteria</taxon>
        <taxon>Hyphomicrobiales</taxon>
        <taxon>Aurantimonadaceae</taxon>
        <taxon>Jiella</taxon>
    </lineage>
</organism>